<feature type="domain" description="J" evidence="2">
    <location>
        <begin position="17"/>
        <end position="83"/>
    </location>
</feature>
<sequence length="266" mass="30289">MPPRTSEYTFEATESKCPYKILGVDKDAAEGDIKKAYRKLALIWHPDKNPDNHEVAEKKFKEIAQAYEILSDTKKRADYDKSKSRSTFSRHSFGGHHAPSARANFASGRYRNSTGSFQHQNPFFTSNSFRSPFDIFNEFFGDPFKFPDHHTAFTHHSPFHSFFDAKDPFAAFHKKSMPHRFFKHAKSFEDEKDENDSGYSSVIRFSSSNEPGKNAKKITTSTRIVDGKRVTTKKEEDNGIETIEITEDGILKSKLINGKEVAVGVC</sequence>
<dbReference type="PANTHER" id="PTHR45168">
    <property type="entry name" value="DNAJ HOMOLOG SUBFAMILY B MEMBER 2"/>
    <property type="match status" value="1"/>
</dbReference>
<dbReference type="InterPro" id="IPR001623">
    <property type="entry name" value="DnaJ_domain"/>
</dbReference>
<dbReference type="Pfam" id="PF00226">
    <property type="entry name" value="DnaJ"/>
    <property type="match status" value="1"/>
</dbReference>
<dbReference type="InterPro" id="IPR018253">
    <property type="entry name" value="DnaJ_domain_CS"/>
</dbReference>
<dbReference type="PANTHER" id="PTHR45168:SF3">
    <property type="entry name" value="DNAJ HEAT SHOCK PROTEIN FAMILY (HSP40) MEMBER B2"/>
    <property type="match status" value="1"/>
</dbReference>
<dbReference type="SUPFAM" id="SSF46565">
    <property type="entry name" value="Chaperone J-domain"/>
    <property type="match status" value="1"/>
</dbReference>
<reference evidence="4" key="1">
    <citation type="submission" date="2015-08" db="UniProtKB">
        <authorList>
            <consortium name="WormBaseParasite"/>
        </authorList>
    </citation>
    <scope>IDENTIFICATION</scope>
</reference>
<dbReference type="CDD" id="cd06257">
    <property type="entry name" value="DnaJ"/>
    <property type="match status" value="1"/>
</dbReference>
<protein>
    <submittedName>
        <fullName evidence="4 5">J domain-containing protein</fullName>
    </submittedName>
</protein>
<dbReference type="PROSITE" id="PS50076">
    <property type="entry name" value="DNAJ_2"/>
    <property type="match status" value="1"/>
</dbReference>
<evidence type="ECO:0000313" key="4">
    <source>
        <dbReference type="WBParaSite" id="SSTP_0000017100.1"/>
    </source>
</evidence>
<dbReference type="SMART" id="SM00271">
    <property type="entry name" value="DnaJ"/>
    <property type="match status" value="1"/>
</dbReference>
<keyword evidence="3" id="KW-1185">Reference proteome</keyword>
<dbReference type="InterPro" id="IPR036869">
    <property type="entry name" value="J_dom_sf"/>
</dbReference>
<dbReference type="WBParaSite" id="SSTP_0000017100.1">
    <property type="protein sequence ID" value="SSTP_0000017100.1"/>
    <property type="gene ID" value="SSTP_0000017100"/>
</dbReference>
<dbReference type="AlphaFoldDB" id="A0A0K0DSG1"/>
<dbReference type="GO" id="GO:0030544">
    <property type="term" value="F:Hsp70 protein binding"/>
    <property type="evidence" value="ECO:0007669"/>
    <property type="project" value="InterPro"/>
</dbReference>
<dbReference type="PROSITE" id="PS00636">
    <property type="entry name" value="DNAJ_1"/>
    <property type="match status" value="1"/>
</dbReference>
<dbReference type="WBParaSite" id="TCONS_00007328.p1">
    <property type="protein sequence ID" value="TCONS_00007328.p1"/>
    <property type="gene ID" value="XLOC_005358"/>
</dbReference>
<evidence type="ECO:0000313" key="3">
    <source>
        <dbReference type="Proteomes" id="UP000035681"/>
    </source>
</evidence>
<evidence type="ECO:0000313" key="5">
    <source>
        <dbReference type="WBParaSite" id="TCONS_00007328.p1"/>
    </source>
</evidence>
<dbReference type="Proteomes" id="UP000035681">
    <property type="component" value="Unplaced"/>
</dbReference>
<accession>A0A0K0DSG1</accession>
<dbReference type="InterPro" id="IPR043183">
    <property type="entry name" value="DNJB2/6-like"/>
</dbReference>
<dbReference type="STRING" id="6248.A0A0K0DSG1"/>
<name>A0A0K0DSG1_STRER</name>
<keyword evidence="1" id="KW-0143">Chaperone</keyword>
<dbReference type="Gene3D" id="1.10.287.110">
    <property type="entry name" value="DnaJ domain"/>
    <property type="match status" value="1"/>
</dbReference>
<evidence type="ECO:0000256" key="1">
    <source>
        <dbReference type="ARBA" id="ARBA00023186"/>
    </source>
</evidence>
<dbReference type="PRINTS" id="PR00625">
    <property type="entry name" value="JDOMAIN"/>
</dbReference>
<proteinExistence type="predicted"/>
<evidence type="ECO:0000259" key="2">
    <source>
        <dbReference type="PROSITE" id="PS50076"/>
    </source>
</evidence>
<organism evidence="4">
    <name type="scientific">Strongyloides stercoralis</name>
    <name type="common">Threadworm</name>
    <dbReference type="NCBI Taxonomy" id="6248"/>
    <lineage>
        <taxon>Eukaryota</taxon>
        <taxon>Metazoa</taxon>
        <taxon>Ecdysozoa</taxon>
        <taxon>Nematoda</taxon>
        <taxon>Chromadorea</taxon>
        <taxon>Rhabditida</taxon>
        <taxon>Tylenchina</taxon>
        <taxon>Panagrolaimomorpha</taxon>
        <taxon>Strongyloidoidea</taxon>
        <taxon>Strongyloididae</taxon>
        <taxon>Strongyloides</taxon>
    </lineage>
</organism>
<dbReference type="GO" id="GO:0051082">
    <property type="term" value="F:unfolded protein binding"/>
    <property type="evidence" value="ECO:0007669"/>
    <property type="project" value="InterPro"/>
</dbReference>